<dbReference type="InterPro" id="IPR009097">
    <property type="entry name" value="Cyclic_Pdiesterase"/>
</dbReference>
<keyword evidence="1" id="KW-0436">Ligase</keyword>
<dbReference type="SUPFAM" id="SSF55144">
    <property type="entry name" value="LigT-like"/>
    <property type="match status" value="1"/>
</dbReference>
<dbReference type="Pfam" id="PF13563">
    <property type="entry name" value="2_5_RNA_ligase2"/>
    <property type="match status" value="1"/>
</dbReference>
<dbReference type="Proteomes" id="UP000199103">
    <property type="component" value="Chromosome I"/>
</dbReference>
<protein>
    <submittedName>
        <fullName evidence="1">2'-5' RNA ligase superfamily protein</fullName>
    </submittedName>
</protein>
<dbReference type="EMBL" id="LT629772">
    <property type="protein sequence ID" value="SDT33032.1"/>
    <property type="molecule type" value="Genomic_DNA"/>
</dbReference>
<dbReference type="STRING" id="630515.SAMN04489812_5220"/>
<dbReference type="RefSeq" id="WP_157683719.1">
    <property type="nucleotide sequence ID" value="NZ_LT629772.1"/>
</dbReference>
<dbReference type="AlphaFoldDB" id="A0A1H1ZHT7"/>
<sequence>MKAPSPRPAADHELVVIAPLAPISVGDHFEQGTVPLHLTTLPKIRVPQANLSAVLTAFRRIANATKPMTATAADYDHFGAAADVGVTTIEISDQLRTLHLSLLEAARQAAALPIQLAYHGDGYRPHVTHAHNGDRVCPGDSMDLTALAVLDCSRPLRSITAFWPLGDQPPVT</sequence>
<reference evidence="1 2" key="1">
    <citation type="submission" date="2016-10" db="EMBL/GenBank/DDBJ databases">
        <authorList>
            <person name="de Groot N.N."/>
        </authorList>
    </citation>
    <scope>NUCLEOTIDE SEQUENCE [LARGE SCALE GENOMIC DNA]</scope>
    <source>
        <strain evidence="1 2">DSM 21800</strain>
    </source>
</reference>
<organism evidence="1 2">
    <name type="scientific">Microlunatus soli</name>
    <dbReference type="NCBI Taxonomy" id="630515"/>
    <lineage>
        <taxon>Bacteria</taxon>
        <taxon>Bacillati</taxon>
        <taxon>Actinomycetota</taxon>
        <taxon>Actinomycetes</taxon>
        <taxon>Propionibacteriales</taxon>
        <taxon>Propionibacteriaceae</taxon>
        <taxon>Microlunatus</taxon>
    </lineage>
</organism>
<evidence type="ECO:0000313" key="1">
    <source>
        <dbReference type="EMBL" id="SDT33032.1"/>
    </source>
</evidence>
<keyword evidence="2" id="KW-1185">Reference proteome</keyword>
<name>A0A1H1ZHT7_9ACTN</name>
<proteinExistence type="predicted"/>
<gene>
    <name evidence="1" type="ORF">SAMN04489812_5220</name>
</gene>
<dbReference type="Gene3D" id="3.90.1140.10">
    <property type="entry name" value="Cyclic phosphodiesterase"/>
    <property type="match status" value="1"/>
</dbReference>
<evidence type="ECO:0000313" key="2">
    <source>
        <dbReference type="Proteomes" id="UP000199103"/>
    </source>
</evidence>
<dbReference type="GO" id="GO:0016874">
    <property type="term" value="F:ligase activity"/>
    <property type="evidence" value="ECO:0007669"/>
    <property type="project" value="UniProtKB-KW"/>
</dbReference>
<accession>A0A1H1ZHT7</accession>
<dbReference type="OrthoDB" id="5125415at2"/>